<gene>
    <name evidence="2" type="ORF">A3H61_03145</name>
</gene>
<organism evidence="2 3">
    <name type="scientific">Candidatus Jacksonbacteria bacterium RIFCSPLOWO2_02_FULL_44_20</name>
    <dbReference type="NCBI Taxonomy" id="1798460"/>
    <lineage>
        <taxon>Bacteria</taxon>
        <taxon>Candidatus Jacksoniibacteriota</taxon>
    </lineage>
</organism>
<evidence type="ECO:0008006" key="4">
    <source>
        <dbReference type="Google" id="ProtNLM"/>
    </source>
</evidence>
<dbReference type="CDD" id="cd23763">
    <property type="entry name" value="ASKHA_ATPase_ROK"/>
    <property type="match status" value="1"/>
</dbReference>
<reference evidence="2 3" key="1">
    <citation type="journal article" date="2016" name="Nat. Commun.">
        <title>Thousands of microbial genomes shed light on interconnected biogeochemical processes in an aquifer system.</title>
        <authorList>
            <person name="Anantharaman K."/>
            <person name="Brown C.T."/>
            <person name="Hug L.A."/>
            <person name="Sharon I."/>
            <person name="Castelle C.J."/>
            <person name="Probst A.J."/>
            <person name="Thomas B.C."/>
            <person name="Singh A."/>
            <person name="Wilkins M.J."/>
            <person name="Karaoz U."/>
            <person name="Brodie E.L."/>
            <person name="Williams K.H."/>
            <person name="Hubbard S.S."/>
            <person name="Banfield J.F."/>
        </authorList>
    </citation>
    <scope>NUCLEOTIDE SEQUENCE [LARGE SCALE GENOMIC DNA]</scope>
</reference>
<dbReference type="PANTHER" id="PTHR18964:SF149">
    <property type="entry name" value="BIFUNCTIONAL UDP-N-ACETYLGLUCOSAMINE 2-EPIMERASE_N-ACETYLMANNOSAMINE KINASE"/>
    <property type="match status" value="1"/>
</dbReference>
<dbReference type="AlphaFoldDB" id="A0A1G2A9C8"/>
<evidence type="ECO:0000313" key="3">
    <source>
        <dbReference type="Proteomes" id="UP000178315"/>
    </source>
</evidence>
<dbReference type="InterPro" id="IPR000600">
    <property type="entry name" value="ROK"/>
</dbReference>
<evidence type="ECO:0000256" key="1">
    <source>
        <dbReference type="ARBA" id="ARBA00006479"/>
    </source>
</evidence>
<accession>A0A1G2A9C8</accession>
<comment type="caution">
    <text evidence="2">The sequence shown here is derived from an EMBL/GenBank/DDBJ whole genome shotgun (WGS) entry which is preliminary data.</text>
</comment>
<dbReference type="InterPro" id="IPR043129">
    <property type="entry name" value="ATPase_NBD"/>
</dbReference>
<protein>
    <recommendedName>
        <fullName evidence="4">ROK family protein</fullName>
    </recommendedName>
</protein>
<name>A0A1G2A9C8_9BACT</name>
<dbReference type="Pfam" id="PF00480">
    <property type="entry name" value="ROK"/>
    <property type="match status" value="1"/>
</dbReference>
<comment type="similarity">
    <text evidence="1">Belongs to the ROK (NagC/XylR) family.</text>
</comment>
<dbReference type="SUPFAM" id="SSF53067">
    <property type="entry name" value="Actin-like ATPase domain"/>
    <property type="match status" value="1"/>
</dbReference>
<dbReference type="EMBL" id="MHJU01000011">
    <property type="protein sequence ID" value="OGY73513.1"/>
    <property type="molecule type" value="Genomic_DNA"/>
</dbReference>
<evidence type="ECO:0000313" key="2">
    <source>
        <dbReference type="EMBL" id="OGY73513.1"/>
    </source>
</evidence>
<dbReference type="Gene3D" id="3.30.420.40">
    <property type="match status" value="2"/>
</dbReference>
<dbReference type="PANTHER" id="PTHR18964">
    <property type="entry name" value="ROK (REPRESSOR, ORF, KINASE) FAMILY"/>
    <property type="match status" value="1"/>
</dbReference>
<sequence>MYFLFDIGGTKMRLAIANSSRIVKTRISATPLNFSKGIAIFEDMLGELKKRDEITAVCGGVPGILSERKNKLVQSPHLKQWVGRPLGLRLAELFDAPVYLENDSALAGLGEAVYGAGKGKDIVAYYAIGTGVGGARIVLKKIDFSAQGFEPGHQIIGFDKAHKHPAYLEDYVSGSGIAIRYQCAPSHITSREVWNDIARHLAYGLNNSILHWSPDIVVLGGGLMLESRLSLPAIQKHLQSAMRIFPKLPPIVKSSLGDLSGLYGALAFLKAI</sequence>
<proteinExistence type="inferred from homology"/>
<dbReference type="Proteomes" id="UP000178315">
    <property type="component" value="Unassembled WGS sequence"/>
</dbReference>